<proteinExistence type="predicted"/>
<evidence type="ECO:0008006" key="5">
    <source>
        <dbReference type="Google" id="ProtNLM"/>
    </source>
</evidence>
<feature type="region of interest" description="Disordered" evidence="1">
    <location>
        <begin position="235"/>
        <end position="255"/>
    </location>
</feature>
<dbReference type="AlphaFoldDB" id="A0AAV5GPE9"/>
<feature type="compositionally biased region" description="Basic and acidic residues" evidence="1">
    <location>
        <begin position="99"/>
        <end position="110"/>
    </location>
</feature>
<feature type="transmembrane region" description="Helical" evidence="2">
    <location>
        <begin position="521"/>
        <end position="541"/>
    </location>
</feature>
<feature type="compositionally biased region" description="Polar residues" evidence="1">
    <location>
        <begin position="302"/>
        <end position="313"/>
    </location>
</feature>
<feature type="compositionally biased region" description="Low complexity" evidence="1">
    <location>
        <begin position="52"/>
        <end position="65"/>
    </location>
</feature>
<sequence>MAPRPSTPRIDTAAPPAEPRRAHARPRSRTLEEQASPASNRPSHGRSASVFAEGLPAEGEAPGGATLRRQRRDASSCSASSTNSLATGASASDSAYATLDEHDSSVRCDGDTTDDAVDFDGESALLSPASERDSEWRDRVVESFKARSRRRVQAAVGVDGWRLRTTSEAGDGLYWRRTLEQRRSSLDNTAQSSPDIAQEPVFSFDITYDADSSYESLDFLSSPLSTVPSATLSLCSSRSSPEPSECGEAEPSTARLTMPRKRQWLSPVVGETAEESAASFLARRHTLPRRTRAREPTRKTSRTSLRQAASRSSVLDDDAAPVRVAEANETAQAATVSPVHAAMPVTRIAAVLSLAVSLVSAVSSTPLIAPVSPVHLRHPTSALDFATQAANAAFAPFLVQPSAVALALAAVNLYLLGALERSKAHVSARAKAAVAAASWTAIVGLRALFSWLFGRALGWAHPQFLSTRAIHEVGSGLAPVLLCLSLMIAASTHVTKPVRTSHCAVLGASFAVPAAHGGPGLWLGLSAAIVGLVGFLVISTYRVARPLLRRRAASASTDVSKLASHRPPTWSSLFALLLLPALALHPTRPAPSAAHVKFAFSQLHPHDSNLLTVLLMTAPRPGNPDFLLQTVESWLGAFPNPDSGLARALSTLPLAHNSSAPPAPPLSSRLRLVVYTHFASHPMFDVAQMAFSKNAKAAHYIEWHRDPRAFVAPDRFDQRLHVARGLDYAASKGGAYVLLTEDDFPLCEDEAASRVDGRKSWSDAWHKLQAALVRTNALMPDSDVPVAAVAQQPDSLGHCGLFLATGGSGLAIRTPLAARLPALLLGPDDPHGYAREAAAARGEVVLKREGEGADTPDLVIQDCLRGRLPECAVCAPGVDVVGPGVGTARRPGGVLGDRVGKSGLAGTERLLQRHLGYNASTLPGRKYGREEWACGWRQPFNGDPDVLTV</sequence>
<evidence type="ECO:0000313" key="3">
    <source>
        <dbReference type="EMBL" id="GJN91765.1"/>
    </source>
</evidence>
<feature type="compositionally biased region" description="Acidic residues" evidence="1">
    <location>
        <begin position="111"/>
        <end position="121"/>
    </location>
</feature>
<accession>A0AAV5GPE9</accession>
<keyword evidence="2" id="KW-1133">Transmembrane helix</keyword>
<evidence type="ECO:0000313" key="4">
    <source>
        <dbReference type="Proteomes" id="UP001342314"/>
    </source>
</evidence>
<gene>
    <name evidence="3" type="ORF">Rhopal_004788-T1</name>
</gene>
<keyword evidence="4" id="KW-1185">Reference proteome</keyword>
<feature type="transmembrane region" description="Helical" evidence="2">
    <location>
        <begin position="432"/>
        <end position="453"/>
    </location>
</feature>
<dbReference type="Proteomes" id="UP001342314">
    <property type="component" value="Unassembled WGS sequence"/>
</dbReference>
<evidence type="ECO:0000256" key="2">
    <source>
        <dbReference type="SAM" id="Phobius"/>
    </source>
</evidence>
<protein>
    <recommendedName>
        <fullName evidence="5">Proteophosphoglycan ppg4</fullName>
    </recommendedName>
</protein>
<name>A0AAV5GPE9_9BASI</name>
<feature type="region of interest" description="Disordered" evidence="1">
    <location>
        <begin position="1"/>
        <end position="132"/>
    </location>
</feature>
<keyword evidence="2" id="KW-0812">Transmembrane</keyword>
<feature type="region of interest" description="Disordered" evidence="1">
    <location>
        <begin position="284"/>
        <end position="319"/>
    </location>
</feature>
<organism evidence="3 4">
    <name type="scientific">Rhodotorula paludigena</name>
    <dbReference type="NCBI Taxonomy" id="86838"/>
    <lineage>
        <taxon>Eukaryota</taxon>
        <taxon>Fungi</taxon>
        <taxon>Dikarya</taxon>
        <taxon>Basidiomycota</taxon>
        <taxon>Pucciniomycotina</taxon>
        <taxon>Microbotryomycetes</taxon>
        <taxon>Sporidiobolales</taxon>
        <taxon>Sporidiobolaceae</taxon>
        <taxon>Rhodotorula</taxon>
    </lineage>
</organism>
<reference evidence="3 4" key="1">
    <citation type="submission" date="2021-12" db="EMBL/GenBank/DDBJ databases">
        <title>High titer production of polyol ester of fatty acids by Rhodotorula paludigena BS15 towards product separation-free biomass refinery.</title>
        <authorList>
            <person name="Mano J."/>
            <person name="Ono H."/>
            <person name="Tanaka T."/>
            <person name="Naito K."/>
            <person name="Sushida H."/>
            <person name="Ike M."/>
            <person name="Tokuyasu K."/>
            <person name="Kitaoka M."/>
        </authorList>
    </citation>
    <scope>NUCLEOTIDE SEQUENCE [LARGE SCALE GENOMIC DNA]</scope>
    <source>
        <strain evidence="3 4">BS15</strain>
    </source>
</reference>
<comment type="caution">
    <text evidence="3">The sequence shown here is derived from an EMBL/GenBank/DDBJ whole genome shotgun (WGS) entry which is preliminary data.</text>
</comment>
<feature type="compositionally biased region" description="Low complexity" evidence="1">
    <location>
        <begin position="235"/>
        <end position="246"/>
    </location>
</feature>
<feature type="transmembrane region" description="Helical" evidence="2">
    <location>
        <begin position="473"/>
        <end position="491"/>
    </location>
</feature>
<dbReference type="EMBL" id="BQKY01000009">
    <property type="protein sequence ID" value="GJN91765.1"/>
    <property type="molecule type" value="Genomic_DNA"/>
</dbReference>
<keyword evidence="2" id="KW-0472">Membrane</keyword>
<feature type="compositionally biased region" description="Low complexity" evidence="1">
    <location>
        <begin position="75"/>
        <end position="86"/>
    </location>
</feature>
<feature type="transmembrane region" description="Helical" evidence="2">
    <location>
        <begin position="389"/>
        <end position="411"/>
    </location>
</feature>
<evidence type="ECO:0000256" key="1">
    <source>
        <dbReference type="SAM" id="MobiDB-lite"/>
    </source>
</evidence>